<evidence type="ECO:0000313" key="3">
    <source>
        <dbReference type="EMBL" id="RAJ82339.1"/>
    </source>
</evidence>
<evidence type="ECO:0000256" key="2">
    <source>
        <dbReference type="SAM" id="SignalP"/>
    </source>
</evidence>
<organism evidence="3 4">
    <name type="scientific">Chitinophaga dinghuensis</name>
    <dbReference type="NCBI Taxonomy" id="1539050"/>
    <lineage>
        <taxon>Bacteria</taxon>
        <taxon>Pseudomonadati</taxon>
        <taxon>Bacteroidota</taxon>
        <taxon>Chitinophagia</taxon>
        <taxon>Chitinophagales</taxon>
        <taxon>Chitinophagaceae</taxon>
        <taxon>Chitinophaga</taxon>
    </lineage>
</organism>
<dbReference type="EMBL" id="QLMA01000004">
    <property type="protein sequence ID" value="RAJ82339.1"/>
    <property type="molecule type" value="Genomic_DNA"/>
</dbReference>
<feature type="chain" id="PRO_5016448224" evidence="2">
    <location>
        <begin position="18"/>
        <end position="112"/>
    </location>
</feature>
<dbReference type="InterPro" id="IPR036700">
    <property type="entry name" value="BOBF_sf"/>
</dbReference>
<sequence length="112" mass="13091">MKTLFLCLFLIAAFAFIRPPQENYTVGEVLRKARQLDRDSSTVRLTGYFTRKLSKGWYQFADRTAEIKVYVDDKYLPSKPLDDRISMILYASVEYEQNKPVTLKANKLITEE</sequence>
<dbReference type="OrthoDB" id="677507at2"/>
<keyword evidence="1 2" id="KW-0732">Signal</keyword>
<name>A0A327VZC1_9BACT</name>
<dbReference type="NCBIfam" id="NF033674">
    <property type="entry name" value="stress_OB_fold"/>
    <property type="match status" value="1"/>
</dbReference>
<dbReference type="RefSeq" id="WP_111592858.1">
    <property type="nucleotide sequence ID" value="NZ_QLMA01000004.1"/>
</dbReference>
<proteinExistence type="predicted"/>
<accession>A0A327VZC1</accession>
<gene>
    <name evidence="3" type="ORF">CLV59_104566</name>
</gene>
<dbReference type="Proteomes" id="UP000249819">
    <property type="component" value="Unassembled WGS sequence"/>
</dbReference>
<evidence type="ECO:0000256" key="1">
    <source>
        <dbReference type="ARBA" id="ARBA00022729"/>
    </source>
</evidence>
<feature type="signal peptide" evidence="2">
    <location>
        <begin position="1"/>
        <end position="17"/>
    </location>
</feature>
<dbReference type="InterPro" id="IPR005220">
    <property type="entry name" value="CarO-like"/>
</dbReference>
<dbReference type="SUPFAM" id="SSF101756">
    <property type="entry name" value="Hypothetical protein YgiW"/>
    <property type="match status" value="1"/>
</dbReference>
<protein>
    <submittedName>
        <fullName evidence="3">OB fold (BOF) protein</fullName>
    </submittedName>
</protein>
<evidence type="ECO:0000313" key="4">
    <source>
        <dbReference type="Proteomes" id="UP000249819"/>
    </source>
</evidence>
<dbReference type="Gene3D" id="2.40.50.200">
    <property type="entry name" value="Bacterial OB-fold"/>
    <property type="match status" value="1"/>
</dbReference>
<dbReference type="AlphaFoldDB" id="A0A327VZC1"/>
<reference evidence="3 4" key="1">
    <citation type="submission" date="2018-06" db="EMBL/GenBank/DDBJ databases">
        <title>Genomic Encyclopedia of Archaeal and Bacterial Type Strains, Phase II (KMG-II): from individual species to whole genera.</title>
        <authorList>
            <person name="Goeker M."/>
        </authorList>
    </citation>
    <scope>NUCLEOTIDE SEQUENCE [LARGE SCALE GENOMIC DNA]</scope>
    <source>
        <strain evidence="3 4">DSM 29821</strain>
    </source>
</reference>
<dbReference type="Pfam" id="PF04076">
    <property type="entry name" value="BOF"/>
    <property type="match status" value="1"/>
</dbReference>
<keyword evidence="4" id="KW-1185">Reference proteome</keyword>
<comment type="caution">
    <text evidence="3">The sequence shown here is derived from an EMBL/GenBank/DDBJ whole genome shotgun (WGS) entry which is preliminary data.</text>
</comment>